<feature type="domain" description="Lipid/polyisoprenoid-binding YceI-like" evidence="2">
    <location>
        <begin position="2"/>
        <end position="170"/>
    </location>
</feature>
<sequence>MTWTIDASHSHIGFAVRHMVVSTVRGQFNAVRGTLNLDEANLAASWVEAEADAASIDTHDANRDGHLRSADFFDVEKFPKITFKSTNVENDSGDYKVTGDLTIHGVTKPVTFAVEYSGFVRDPYGLDRAGFSAQTKINRKDFGLTWGPVLEAGGAVVSDEVKINLEFEATQQPA</sequence>
<evidence type="ECO:0000313" key="4">
    <source>
        <dbReference type="Proteomes" id="UP000287171"/>
    </source>
</evidence>
<dbReference type="SMART" id="SM00867">
    <property type="entry name" value="YceI"/>
    <property type="match status" value="1"/>
</dbReference>
<dbReference type="Pfam" id="PF04264">
    <property type="entry name" value="YceI"/>
    <property type="match status" value="1"/>
</dbReference>
<comment type="similarity">
    <text evidence="1">Belongs to the UPF0312 family.</text>
</comment>
<dbReference type="InterPro" id="IPR036761">
    <property type="entry name" value="TTHA0802/YceI-like_sf"/>
</dbReference>
<dbReference type="InterPro" id="IPR007372">
    <property type="entry name" value="Lipid/polyisoprenoid-bd_YceI"/>
</dbReference>
<accession>A0A402B6S5</accession>
<keyword evidence="4" id="KW-1185">Reference proteome</keyword>
<name>A0A402B6S5_9CHLR</name>
<dbReference type="PANTHER" id="PTHR34406">
    <property type="entry name" value="PROTEIN YCEI"/>
    <property type="match status" value="1"/>
</dbReference>
<dbReference type="AlphaFoldDB" id="A0A402B6S5"/>
<protein>
    <submittedName>
        <fullName evidence="3">Polyisoprenoid-binding protein</fullName>
    </submittedName>
</protein>
<dbReference type="EMBL" id="BIFT01000001">
    <property type="protein sequence ID" value="GCE27020.1"/>
    <property type="molecule type" value="Genomic_DNA"/>
</dbReference>
<dbReference type="PANTHER" id="PTHR34406:SF1">
    <property type="entry name" value="PROTEIN YCEI"/>
    <property type="match status" value="1"/>
</dbReference>
<gene>
    <name evidence="3" type="ORF">KDA_25040</name>
</gene>
<dbReference type="OrthoDB" id="9811006at2"/>
<organism evidence="3 4">
    <name type="scientific">Dictyobacter alpinus</name>
    <dbReference type="NCBI Taxonomy" id="2014873"/>
    <lineage>
        <taxon>Bacteria</taxon>
        <taxon>Bacillati</taxon>
        <taxon>Chloroflexota</taxon>
        <taxon>Ktedonobacteria</taxon>
        <taxon>Ktedonobacterales</taxon>
        <taxon>Dictyobacteraceae</taxon>
        <taxon>Dictyobacter</taxon>
    </lineage>
</organism>
<dbReference type="Gene3D" id="2.40.128.110">
    <property type="entry name" value="Lipid/polyisoprenoid-binding, YceI-like"/>
    <property type="match status" value="1"/>
</dbReference>
<reference evidence="4" key="1">
    <citation type="submission" date="2018-12" db="EMBL/GenBank/DDBJ databases">
        <title>Tengunoibacter tsumagoiensis gen. nov., sp. nov., Dictyobacter kobayashii sp. nov., D. alpinus sp. nov., and D. joshuensis sp. nov. and description of Dictyobacteraceae fam. nov. within the order Ktedonobacterales isolated from Tengu-no-mugimeshi.</title>
        <authorList>
            <person name="Wang C.M."/>
            <person name="Zheng Y."/>
            <person name="Sakai Y."/>
            <person name="Toyoda A."/>
            <person name="Minakuchi Y."/>
            <person name="Abe K."/>
            <person name="Yokota A."/>
            <person name="Yabe S."/>
        </authorList>
    </citation>
    <scope>NUCLEOTIDE SEQUENCE [LARGE SCALE GENOMIC DNA]</scope>
    <source>
        <strain evidence="4">Uno16</strain>
    </source>
</reference>
<evidence type="ECO:0000313" key="3">
    <source>
        <dbReference type="EMBL" id="GCE27020.1"/>
    </source>
</evidence>
<dbReference type="Proteomes" id="UP000287171">
    <property type="component" value="Unassembled WGS sequence"/>
</dbReference>
<proteinExistence type="inferred from homology"/>
<evidence type="ECO:0000259" key="2">
    <source>
        <dbReference type="SMART" id="SM00867"/>
    </source>
</evidence>
<dbReference type="RefSeq" id="WP_126627408.1">
    <property type="nucleotide sequence ID" value="NZ_BIFT01000001.1"/>
</dbReference>
<comment type="caution">
    <text evidence="3">The sequence shown here is derived from an EMBL/GenBank/DDBJ whole genome shotgun (WGS) entry which is preliminary data.</text>
</comment>
<dbReference type="SUPFAM" id="SSF101874">
    <property type="entry name" value="YceI-like"/>
    <property type="match status" value="1"/>
</dbReference>
<evidence type="ECO:0000256" key="1">
    <source>
        <dbReference type="ARBA" id="ARBA00008812"/>
    </source>
</evidence>